<gene>
    <name evidence="1" type="ORF">FOZG_02585</name>
</gene>
<proteinExistence type="predicted"/>
<organism evidence="1">
    <name type="scientific">Fusarium oxysporum Fo47</name>
    <dbReference type="NCBI Taxonomy" id="660027"/>
    <lineage>
        <taxon>Eukaryota</taxon>
        <taxon>Fungi</taxon>
        <taxon>Dikarya</taxon>
        <taxon>Ascomycota</taxon>
        <taxon>Pezizomycotina</taxon>
        <taxon>Sordariomycetes</taxon>
        <taxon>Hypocreomycetidae</taxon>
        <taxon>Hypocreales</taxon>
        <taxon>Nectriaceae</taxon>
        <taxon>Fusarium</taxon>
        <taxon>Fusarium oxysporum species complex</taxon>
    </lineage>
</organism>
<dbReference type="HOGENOM" id="CLU_027146_0_0_1"/>
<protein>
    <submittedName>
        <fullName evidence="1">Uncharacterized protein</fullName>
    </submittedName>
</protein>
<name>W9KPV0_FUSOX</name>
<dbReference type="AlphaFoldDB" id="W9KPV0"/>
<dbReference type="EMBL" id="JH717897">
    <property type="protein sequence ID" value="EWZ46446.1"/>
    <property type="molecule type" value="Genomic_DNA"/>
</dbReference>
<evidence type="ECO:0000313" key="1">
    <source>
        <dbReference type="EMBL" id="EWZ46446.1"/>
    </source>
</evidence>
<sequence>MLIEELETLRESILSLELDQLRAAIRGQEVPDDFPHELVYKCLVAGIRYHDGFAIELRGKSLHQSLERAFNARDIISNRIPKMEKPEDIPYCFWHPGVPSQGTLRQLLKNYPTLFMRYKVGRACAAGGYEELYKELDDLLPDVAIAEEARDNLPVSKGICDMVMVGAFLNGDTCVRSTLEKRQPVHHEIFPPPFDITEDWCLAADGKRLEERPIPSDILSLLYAPLPPHLPSVEKDILIPMAAFTGNIDRYVRLRRPHPLNGEMQCIVRGIYHNTFFAKWCYEQPELAVLQKFVHARFIMNDDLTWLNSDRPFSKEDVPRIMWYPQTANRTTYLELLRLIPELKQLVAQALVVSDSPSDVARLEPEITSEIYAEIMSGVRSDAFQEFLHQRQSNEEEEELAEWMELPHDIHDVALYDHLASKEIKSWFAKALKELTLDDVGVENREVYEPDTRDARDLIRYMSAFLKKPRDHYREAREAR</sequence>
<accession>W9KPV0</accession>
<reference evidence="1" key="2">
    <citation type="submission" date="2012-06" db="EMBL/GenBank/DDBJ databases">
        <title>Annotation of the Genome Sequence of Fusarium oxysporum Fo47.</title>
        <authorList>
            <consortium name="The Broad Institute Genomics Platform"/>
            <person name="Ma L.-J."/>
            <person name="Corby-Kistler H."/>
            <person name="Broz K."/>
            <person name="Gale L.R."/>
            <person name="Jonkers W."/>
            <person name="O'Donnell K."/>
            <person name="Ploetz R."/>
            <person name="Steinberg C."/>
            <person name="Schwartz D.C."/>
            <person name="VanEtten H."/>
            <person name="Zhou S."/>
            <person name="Young S.K."/>
            <person name="Zeng Q."/>
            <person name="Gargeya S."/>
            <person name="Fitzgerald M."/>
            <person name="Abouelleil A."/>
            <person name="Alvarado L."/>
            <person name="Chapman S.B."/>
            <person name="Gainer-Dewar J."/>
            <person name="Goldberg J."/>
            <person name="Griggs A."/>
            <person name="Gujja S."/>
            <person name="Hansen M."/>
            <person name="Howarth C."/>
            <person name="Imamovic A."/>
            <person name="Ireland A."/>
            <person name="Larimer J."/>
            <person name="McCowan C."/>
            <person name="Murphy C."/>
            <person name="Pearson M."/>
            <person name="Poon T.W."/>
            <person name="Priest M."/>
            <person name="Roberts A."/>
            <person name="Saif S."/>
            <person name="Shea T."/>
            <person name="Sykes S."/>
            <person name="Wortman J."/>
            <person name="Nusbaum C."/>
            <person name="Birren B."/>
        </authorList>
    </citation>
    <scope>NUCLEOTIDE SEQUENCE</scope>
    <source>
        <strain evidence="1">Fo47</strain>
    </source>
</reference>
<dbReference type="VEuPathDB" id="FungiDB:FOZG_02585"/>
<dbReference type="Proteomes" id="UP000030766">
    <property type="component" value="Unassembled WGS sequence"/>
</dbReference>
<reference evidence="1" key="1">
    <citation type="submission" date="2011-06" db="EMBL/GenBank/DDBJ databases">
        <title>The Genome Sequence of Fusarium oxysporum Fo47.</title>
        <authorList>
            <consortium name="The Broad Institute Genome Sequencing Platform"/>
            <person name="Ma L.-J."/>
            <person name="Gale L.R."/>
            <person name="Schwartz D.C."/>
            <person name="Zhou S."/>
            <person name="Corby-Kistler H."/>
            <person name="Young S.K."/>
            <person name="Zeng Q."/>
            <person name="Gargeya S."/>
            <person name="Fitzgerald M."/>
            <person name="Haas B."/>
            <person name="Abouelleil A."/>
            <person name="Alvarado L."/>
            <person name="Arachchi H.M."/>
            <person name="Berlin A."/>
            <person name="Brown A."/>
            <person name="Chapman S.B."/>
            <person name="Chen Z."/>
            <person name="Dunbar C."/>
            <person name="Freedman E."/>
            <person name="Gearin G."/>
            <person name="Gellesch M."/>
            <person name="Goldberg J."/>
            <person name="Griggs A."/>
            <person name="Gujja S."/>
            <person name="Heiman D."/>
            <person name="Howarth C."/>
            <person name="Larson L."/>
            <person name="Lui A."/>
            <person name="MacDonald P.J.P."/>
            <person name="Mehta T."/>
            <person name="Montmayeur A."/>
            <person name="Murphy C."/>
            <person name="Neiman D."/>
            <person name="Pearson M."/>
            <person name="Priest M."/>
            <person name="Roberts A."/>
            <person name="Saif S."/>
            <person name="Shea T."/>
            <person name="Shenoy N."/>
            <person name="Sisk P."/>
            <person name="Stolte C."/>
            <person name="Sykes S."/>
            <person name="Wortman J."/>
            <person name="Nusbaum C."/>
            <person name="Birren B."/>
        </authorList>
    </citation>
    <scope>NUCLEOTIDE SEQUENCE [LARGE SCALE GENOMIC DNA]</scope>
    <source>
        <strain evidence="1">Fo47</strain>
    </source>
</reference>